<dbReference type="Pfam" id="PF00742">
    <property type="entry name" value="Homoserine_dh"/>
    <property type="match status" value="1"/>
</dbReference>
<evidence type="ECO:0000256" key="16">
    <source>
        <dbReference type="PIRSR" id="PIRSR000098-1"/>
    </source>
</evidence>
<comment type="pathway">
    <text evidence="3 18">Amino-acid biosynthesis; L-methionine biosynthesis via de novo pathway; L-homoserine from L-aspartate: step 3/3.</text>
</comment>
<evidence type="ECO:0000256" key="18">
    <source>
        <dbReference type="RuleBase" id="RU000579"/>
    </source>
</evidence>
<evidence type="ECO:0000256" key="14">
    <source>
        <dbReference type="ARBA" id="ARBA00048841"/>
    </source>
</evidence>
<keyword evidence="7 18" id="KW-0028">Amino-acid biosynthesis</keyword>
<dbReference type="InterPro" id="IPR045865">
    <property type="entry name" value="ACT-like_dom_sf"/>
</dbReference>
<feature type="transmembrane region" description="Helical" evidence="20">
    <location>
        <begin position="12"/>
        <end position="30"/>
    </location>
</feature>
<dbReference type="UniPathway" id="UPA00050">
    <property type="reaction ID" value="UER00063"/>
</dbReference>
<dbReference type="FunFam" id="3.30.360.10:FF:000005">
    <property type="entry name" value="Homoserine dehydrogenase"/>
    <property type="match status" value="1"/>
</dbReference>
<feature type="binding site" evidence="17">
    <location>
        <position position="110"/>
    </location>
    <ligand>
        <name>NADPH</name>
        <dbReference type="ChEBI" id="CHEBI:57783"/>
    </ligand>
</feature>
<dbReference type="PIRSF" id="PIRSF000098">
    <property type="entry name" value="Homoser_dehydrog"/>
    <property type="match status" value="1"/>
</dbReference>
<evidence type="ECO:0000256" key="3">
    <source>
        <dbReference type="ARBA" id="ARBA00005062"/>
    </source>
</evidence>
<dbReference type="PANTHER" id="PTHR43331:SF1">
    <property type="entry name" value="HOMOSERINE DEHYDROGENASE"/>
    <property type="match status" value="1"/>
</dbReference>
<keyword evidence="11" id="KW-0915">Sodium</keyword>
<accession>A0A346Y1V7</accession>
<evidence type="ECO:0000256" key="13">
    <source>
        <dbReference type="ARBA" id="ARBA00044930"/>
    </source>
</evidence>
<keyword evidence="20" id="KW-0472">Membrane</keyword>
<dbReference type="AlphaFoldDB" id="A0A346Y1V7"/>
<dbReference type="Pfam" id="PF01842">
    <property type="entry name" value="ACT"/>
    <property type="match status" value="1"/>
</dbReference>
<keyword evidence="8 18" id="KW-0791">Threonine biosynthesis</keyword>
<protein>
    <recommendedName>
        <fullName evidence="6 18">Homoserine dehydrogenase</fullName>
        <ecNumber evidence="5 18">1.1.1.3</ecNumber>
    </recommendedName>
</protein>
<feature type="active site" description="Proton donor" evidence="16">
    <location>
        <position position="210"/>
    </location>
</feature>
<dbReference type="SUPFAM" id="SSF55021">
    <property type="entry name" value="ACT-like"/>
    <property type="match status" value="1"/>
</dbReference>
<dbReference type="NCBIfam" id="NF004976">
    <property type="entry name" value="PRK06349.1"/>
    <property type="match status" value="1"/>
</dbReference>
<comment type="catalytic activity">
    <reaction evidence="14">
        <text>L-homoserine + NADP(+) = L-aspartate 4-semialdehyde + NADPH + H(+)</text>
        <dbReference type="Rhea" id="RHEA:15761"/>
        <dbReference type="ChEBI" id="CHEBI:15378"/>
        <dbReference type="ChEBI" id="CHEBI:57476"/>
        <dbReference type="ChEBI" id="CHEBI:57783"/>
        <dbReference type="ChEBI" id="CHEBI:58349"/>
        <dbReference type="ChEBI" id="CHEBI:537519"/>
        <dbReference type="EC" id="1.1.1.3"/>
    </reaction>
    <physiologicalReaction direction="right-to-left" evidence="14">
        <dbReference type="Rhea" id="RHEA:15763"/>
    </physiologicalReaction>
</comment>
<dbReference type="OrthoDB" id="9808167at2"/>
<evidence type="ECO:0000256" key="15">
    <source>
        <dbReference type="ARBA" id="ARBA00049031"/>
    </source>
</evidence>
<dbReference type="Gene3D" id="3.30.70.260">
    <property type="match status" value="1"/>
</dbReference>
<dbReference type="InterPro" id="IPR016204">
    <property type="entry name" value="HDH"/>
</dbReference>
<evidence type="ECO:0000313" key="23">
    <source>
        <dbReference type="Proteomes" id="UP000264006"/>
    </source>
</evidence>
<evidence type="ECO:0000256" key="4">
    <source>
        <dbReference type="ARBA" id="ARBA00006753"/>
    </source>
</evidence>
<dbReference type="EMBL" id="CP031165">
    <property type="protein sequence ID" value="AXV08454.1"/>
    <property type="molecule type" value="Genomic_DNA"/>
</dbReference>
<comment type="cofactor">
    <cofactor evidence="1">
        <name>a metal cation</name>
        <dbReference type="ChEBI" id="CHEBI:25213"/>
    </cofactor>
</comment>
<dbReference type="InterPro" id="IPR002912">
    <property type="entry name" value="ACT_dom"/>
</dbReference>
<dbReference type="Gene3D" id="3.30.360.10">
    <property type="entry name" value="Dihydrodipicolinate Reductase, domain 2"/>
    <property type="match status" value="1"/>
</dbReference>
<feature type="binding site" evidence="17">
    <location>
        <begin position="17"/>
        <end position="24"/>
    </location>
    <ligand>
        <name>NADP(+)</name>
        <dbReference type="ChEBI" id="CHEBI:58349"/>
    </ligand>
</feature>
<dbReference type="UniPathway" id="UPA00051">
    <property type="reaction ID" value="UER00465"/>
</dbReference>
<evidence type="ECO:0000256" key="8">
    <source>
        <dbReference type="ARBA" id="ARBA00022697"/>
    </source>
</evidence>
<evidence type="ECO:0000256" key="7">
    <source>
        <dbReference type="ARBA" id="ARBA00022605"/>
    </source>
</evidence>
<dbReference type="SUPFAM" id="SSF55347">
    <property type="entry name" value="Glyceraldehyde-3-phosphate dehydrogenase-like, C-terminal domain"/>
    <property type="match status" value="1"/>
</dbReference>
<evidence type="ECO:0000256" key="9">
    <source>
        <dbReference type="ARBA" id="ARBA00022857"/>
    </source>
</evidence>
<comment type="catalytic activity">
    <reaction evidence="15">
        <text>L-homoserine + NAD(+) = L-aspartate 4-semialdehyde + NADH + H(+)</text>
        <dbReference type="Rhea" id="RHEA:15757"/>
        <dbReference type="ChEBI" id="CHEBI:15378"/>
        <dbReference type="ChEBI" id="CHEBI:57476"/>
        <dbReference type="ChEBI" id="CHEBI:57540"/>
        <dbReference type="ChEBI" id="CHEBI:57945"/>
        <dbReference type="ChEBI" id="CHEBI:537519"/>
        <dbReference type="EC" id="1.1.1.3"/>
    </reaction>
    <physiologicalReaction direction="right-to-left" evidence="15">
        <dbReference type="Rhea" id="RHEA:15759"/>
    </physiologicalReaction>
</comment>
<dbReference type="GO" id="GO:0009086">
    <property type="term" value="P:methionine biosynthetic process"/>
    <property type="evidence" value="ECO:0007669"/>
    <property type="project" value="UniProtKB-KW"/>
</dbReference>
<evidence type="ECO:0000256" key="5">
    <source>
        <dbReference type="ARBA" id="ARBA00013213"/>
    </source>
</evidence>
<dbReference type="PANTHER" id="PTHR43331">
    <property type="entry name" value="HOMOSERINE DEHYDROGENASE"/>
    <property type="match status" value="1"/>
</dbReference>
<evidence type="ECO:0000256" key="2">
    <source>
        <dbReference type="ARBA" id="ARBA00005056"/>
    </source>
</evidence>
<organism evidence="22 23">
    <name type="scientific">Euzebya pacifica</name>
    <dbReference type="NCBI Taxonomy" id="1608957"/>
    <lineage>
        <taxon>Bacteria</taxon>
        <taxon>Bacillati</taxon>
        <taxon>Actinomycetota</taxon>
        <taxon>Nitriliruptoria</taxon>
        <taxon>Euzebyales</taxon>
    </lineage>
</organism>
<evidence type="ECO:0000256" key="12">
    <source>
        <dbReference type="ARBA" id="ARBA00023167"/>
    </source>
</evidence>
<evidence type="ECO:0000256" key="20">
    <source>
        <dbReference type="SAM" id="Phobius"/>
    </source>
</evidence>
<feature type="binding site" evidence="17">
    <location>
        <position position="195"/>
    </location>
    <ligand>
        <name>L-homoserine</name>
        <dbReference type="ChEBI" id="CHEBI:57476"/>
    </ligand>
</feature>
<dbReference type="InterPro" id="IPR001342">
    <property type="entry name" value="HDH_cat"/>
</dbReference>
<dbReference type="Proteomes" id="UP000264006">
    <property type="component" value="Chromosome"/>
</dbReference>
<evidence type="ECO:0000256" key="19">
    <source>
        <dbReference type="RuleBase" id="RU004171"/>
    </source>
</evidence>
<keyword evidence="20" id="KW-0812">Transmembrane</keyword>
<dbReference type="Pfam" id="PF03447">
    <property type="entry name" value="NAD_binding_3"/>
    <property type="match status" value="1"/>
</dbReference>
<proteinExistence type="inferred from homology"/>
<evidence type="ECO:0000256" key="6">
    <source>
        <dbReference type="ARBA" id="ARBA00013376"/>
    </source>
</evidence>
<evidence type="ECO:0000259" key="21">
    <source>
        <dbReference type="PROSITE" id="PS51671"/>
    </source>
</evidence>
<reference evidence="22 23" key="1">
    <citation type="submission" date="2018-09" db="EMBL/GenBank/DDBJ databases">
        <title>Complete genome sequence of Euzebya sp. DY32-46 isolated from seawater of Pacific Ocean.</title>
        <authorList>
            <person name="Xu L."/>
            <person name="Wu Y.-H."/>
            <person name="Xu X.-W."/>
        </authorList>
    </citation>
    <scope>NUCLEOTIDE SEQUENCE [LARGE SCALE GENOMIC DNA]</scope>
    <source>
        <strain evidence="22 23">DY32-46</strain>
    </source>
</reference>
<dbReference type="SUPFAM" id="SSF51735">
    <property type="entry name" value="NAD(P)-binding Rossmann-fold domains"/>
    <property type="match status" value="1"/>
</dbReference>
<dbReference type="GO" id="GO:0004412">
    <property type="term" value="F:homoserine dehydrogenase activity"/>
    <property type="evidence" value="ECO:0007669"/>
    <property type="project" value="UniProtKB-EC"/>
</dbReference>
<dbReference type="PROSITE" id="PS51671">
    <property type="entry name" value="ACT"/>
    <property type="match status" value="1"/>
</dbReference>
<keyword evidence="10 18" id="KW-0560">Oxidoreductase</keyword>
<dbReference type="RefSeq" id="WP_114592795.1">
    <property type="nucleotide sequence ID" value="NZ_CAXIBR010000086.1"/>
</dbReference>
<dbReference type="CDD" id="cd04881">
    <property type="entry name" value="ACT_HSDH-Hom"/>
    <property type="match status" value="1"/>
</dbReference>
<keyword evidence="20" id="KW-1133">Transmembrane helix</keyword>
<comment type="function">
    <text evidence="13">Catalyzes the conversion of L-aspartate-beta-semialdehyde (L-Asa) to L-homoserine (L-Hse), the third step in the biosynthesis of threonine and methionine from aspartate.</text>
</comment>
<evidence type="ECO:0000313" key="22">
    <source>
        <dbReference type="EMBL" id="AXV08454.1"/>
    </source>
</evidence>
<dbReference type="PROSITE" id="PS01042">
    <property type="entry name" value="HOMOSER_DHGENASE"/>
    <property type="match status" value="1"/>
</dbReference>
<comment type="pathway">
    <text evidence="2 18">Amino-acid biosynthesis; L-threonine biosynthesis; L-threonine from L-aspartate: step 3/5.</text>
</comment>
<dbReference type="InterPro" id="IPR005106">
    <property type="entry name" value="Asp/hSer_DH_NAD-bd"/>
</dbReference>
<keyword evidence="23" id="KW-1185">Reference proteome</keyword>
<dbReference type="InterPro" id="IPR036291">
    <property type="entry name" value="NAD(P)-bd_dom_sf"/>
</dbReference>
<dbReference type="EC" id="1.1.1.3" evidence="5 18"/>
<dbReference type="GO" id="GO:0009088">
    <property type="term" value="P:threonine biosynthetic process"/>
    <property type="evidence" value="ECO:0007669"/>
    <property type="project" value="UniProtKB-UniPathway"/>
</dbReference>
<evidence type="ECO:0000256" key="11">
    <source>
        <dbReference type="ARBA" id="ARBA00023053"/>
    </source>
</evidence>
<keyword evidence="12 18" id="KW-0486">Methionine biosynthesis</keyword>
<dbReference type="InterPro" id="IPR019811">
    <property type="entry name" value="HDH_CS"/>
</dbReference>
<keyword evidence="9 17" id="KW-0521">NADP</keyword>
<evidence type="ECO:0000256" key="10">
    <source>
        <dbReference type="ARBA" id="ARBA00023002"/>
    </source>
</evidence>
<dbReference type="KEGG" id="euz:DVS28_a3782"/>
<dbReference type="GO" id="GO:0050661">
    <property type="term" value="F:NADP binding"/>
    <property type="evidence" value="ECO:0007669"/>
    <property type="project" value="InterPro"/>
</dbReference>
<dbReference type="Gene3D" id="3.40.50.720">
    <property type="entry name" value="NAD(P)-binding Rossmann-like Domain"/>
    <property type="match status" value="1"/>
</dbReference>
<gene>
    <name evidence="22" type="ORF">DVS28_a3782</name>
</gene>
<comment type="similarity">
    <text evidence="4 19">Belongs to the homoserine dehydrogenase family.</text>
</comment>
<evidence type="ECO:0000256" key="1">
    <source>
        <dbReference type="ARBA" id="ARBA00001920"/>
    </source>
</evidence>
<feature type="domain" description="ACT" evidence="21">
    <location>
        <begin position="354"/>
        <end position="431"/>
    </location>
</feature>
<evidence type="ECO:0000256" key="17">
    <source>
        <dbReference type="PIRSR" id="PIRSR000098-2"/>
    </source>
</evidence>
<sequence length="434" mass="45535">MAHDPSNTQRTLTVGLLGLGVVGSGVATLLRDHADEIAGRVGARLEIGPVVVRDVNKSRDVDVAVTDDVSTVVGAEGVDIVVEVMGGIDPARELLTRALKAGQSVVTANKELISTHGAELLTAAQEHSVRLEYEAAVAGAIPIIKPMRESLAGDRVRKVLGILNGTTNYILTRMTEEGAELAPVLADAQALGYAEADPTADVGGHDAAAKAAILASLAFDAHVVRDDVYTEGIMSVTATDIANAKRMGYVIKLLGIAEEHEDASIGVRVHPAWIPTSHPLASIREAYNAIFVEADAAGDLMFYGRGAGSLPTASAVVGDVVTAARAMLAGERLPSVAVADKPIRPVDEEIVQYYLLLDVADEAGVLSRVAATFGDHDVSIKSVWQEGEGDQAQLLLITHAAREGNVRACVEALKDLSDVNAIASSMRVEDRREG</sequence>
<name>A0A346Y1V7_9ACTN</name>